<evidence type="ECO:0000256" key="1">
    <source>
        <dbReference type="SAM" id="Phobius"/>
    </source>
</evidence>
<keyword evidence="1" id="KW-1133">Transmembrane helix</keyword>
<protein>
    <submittedName>
        <fullName evidence="2">Uncharacterized protein</fullName>
    </submittedName>
</protein>
<evidence type="ECO:0000313" key="2">
    <source>
        <dbReference type="EMBL" id="MBZ4037820.1"/>
    </source>
</evidence>
<comment type="caution">
    <text evidence="2">The sequence shown here is derived from an EMBL/GenBank/DDBJ whole genome shotgun (WGS) entry which is preliminary data.</text>
</comment>
<dbReference type="AlphaFoldDB" id="A0A9X1HEQ6"/>
<organism evidence="2 3">
    <name type="scientific">Flavobacterium potami</name>
    <dbReference type="NCBI Taxonomy" id="2872310"/>
    <lineage>
        <taxon>Bacteria</taxon>
        <taxon>Pseudomonadati</taxon>
        <taxon>Bacteroidota</taxon>
        <taxon>Flavobacteriia</taxon>
        <taxon>Flavobacteriales</taxon>
        <taxon>Flavobacteriaceae</taxon>
        <taxon>Flavobacterium</taxon>
    </lineage>
</organism>
<dbReference type="EMBL" id="JAINUY010000012">
    <property type="protein sequence ID" value="MBZ4037820.1"/>
    <property type="molecule type" value="Genomic_DNA"/>
</dbReference>
<accession>A0A9X1HEQ6</accession>
<dbReference type="RefSeq" id="WP_223711533.1">
    <property type="nucleotide sequence ID" value="NZ_JAINUY010000012.1"/>
</dbReference>
<keyword evidence="1" id="KW-0812">Transmembrane</keyword>
<dbReference type="Proteomes" id="UP001139366">
    <property type="component" value="Unassembled WGS sequence"/>
</dbReference>
<evidence type="ECO:0000313" key="3">
    <source>
        <dbReference type="Proteomes" id="UP001139366"/>
    </source>
</evidence>
<proteinExistence type="predicted"/>
<name>A0A9X1HEQ6_9FLAO</name>
<sequence>MNTNLLVIFLSLFIIGLILSVILISYLSNKRWKYFKTLKFKTAKFSDNIGNDYFVIVGKNKDGNFLELSKFPVVRFKIALTRENSMFQNIMCKGLEAFYLETAAQKFLNKEDVEIELKKFLIRIGQTQYKSEITTFEEEEIKEVYTITNEQLQGLFNQGEPNQTILKHWFPDVIFFKK</sequence>
<reference evidence="2 3" key="1">
    <citation type="journal article" date="2023" name="Antonie Van Leeuwenhoek">
        <title>Flavobacterium potami sp. nov., a multi-metal resistance genes harbouring bacterium isolated from shallow river silt.</title>
        <authorList>
            <person name="Li S."/>
            <person name="Mao S."/>
            <person name="Mu W."/>
            <person name="Guo B."/>
            <person name="Li C."/>
            <person name="Zhu Q."/>
            <person name="Hou X."/>
            <person name="Zhao Y."/>
            <person name="Wei S."/>
            <person name="Liu H."/>
            <person name="Liu A."/>
        </authorList>
    </citation>
    <scope>NUCLEOTIDE SEQUENCE [LARGE SCALE GENOMIC DNA]</scope>
    <source>
        <strain evidence="2 3">17A</strain>
    </source>
</reference>
<keyword evidence="1" id="KW-0472">Membrane</keyword>
<keyword evidence="3" id="KW-1185">Reference proteome</keyword>
<gene>
    <name evidence="2" type="ORF">K6T82_23890</name>
</gene>
<feature type="transmembrane region" description="Helical" evidence="1">
    <location>
        <begin position="6"/>
        <end position="27"/>
    </location>
</feature>